<sequence>MAFTDRPIKNLLVPFLGVLVALWLRPILMRLPAPDLPKLQLRSLSGNPNANDSCKIVHHPDGALKYCEDLVHWKEAGVAIASCDPGRPEWNTVLGPLKNPDPRGKVFVYDVRPNESDIHHDRVYELELSGFPAGKDFHPLGLELHQLTPSSARLFLVNHRRDRSVIEVFKLESNSPESTPDSSSHKLSLTWERSLAHHLIETPNAIVALDSNSFLVTNDHFFNRRAHPALHILETWFTLKGGSVVEVRFTDQPKERIDEPHDIDAAAWENVEAWKTIDGIPFANGLALHPSRSTLIVACSLTQKLWYYHQVKPAGIKQKLTFNPMGSRSLDFSPDNIHFDDTRRLIATGHPHGLSLLKFSWNLEKGKPAGSSVAVVIHTTDPNEPLNPHRTEVHNVMVDDGHFFASSTSAIIVPQLDSQVSKSGENTDNKMIRAIIRSNPPGKARHSDPSLGLLPSESFPVRSRPTPSLGVFLASERVHRTLVKLKSGRSMKFLRFGFIVAVMQLVAVAPVQSSLVSNPAEVHCTNCELHHLHRYSGTENIRGKPDCNAELRCSHNAVKGTCVGVKQRKAFRCRECLHSLYLPTCSKAQRTRWEELHFHKHPVVQCSPSCSPKT</sequence>
<keyword evidence="1" id="KW-0812">Transmembrane</keyword>
<protein>
    <submittedName>
        <fullName evidence="2">Uncharacterized protein</fullName>
    </submittedName>
</protein>
<dbReference type="EMBL" id="PGCI01000191">
    <property type="protein sequence ID" value="PLW34740.1"/>
    <property type="molecule type" value="Genomic_DNA"/>
</dbReference>
<dbReference type="Gene3D" id="2.120.10.30">
    <property type="entry name" value="TolB, C-terminal domain"/>
    <property type="match status" value="1"/>
</dbReference>
<dbReference type="PANTHER" id="PTHR11799">
    <property type="entry name" value="PARAOXONASE"/>
    <property type="match status" value="1"/>
</dbReference>
<reference evidence="2 3" key="1">
    <citation type="submission" date="2017-11" db="EMBL/GenBank/DDBJ databases">
        <title>De novo assembly and phasing of dikaryotic genomes from two isolates of Puccinia coronata f. sp. avenae, the causal agent of oat crown rust.</title>
        <authorList>
            <person name="Miller M.E."/>
            <person name="Zhang Y."/>
            <person name="Omidvar V."/>
            <person name="Sperschneider J."/>
            <person name="Schwessinger B."/>
            <person name="Raley C."/>
            <person name="Palmer J.M."/>
            <person name="Garnica D."/>
            <person name="Upadhyaya N."/>
            <person name="Rathjen J."/>
            <person name="Taylor J.M."/>
            <person name="Park R.F."/>
            <person name="Dodds P.N."/>
            <person name="Hirsch C.D."/>
            <person name="Kianian S.F."/>
            <person name="Figueroa M."/>
        </authorList>
    </citation>
    <scope>NUCLEOTIDE SEQUENCE [LARGE SCALE GENOMIC DNA]</scope>
    <source>
        <strain evidence="2">12SD80</strain>
    </source>
</reference>
<name>A0A2N5UAH2_9BASI</name>
<accession>A0A2N5UAH2</accession>
<feature type="transmembrane region" description="Helical" evidence="1">
    <location>
        <begin position="12"/>
        <end position="33"/>
    </location>
</feature>
<evidence type="ECO:0000313" key="2">
    <source>
        <dbReference type="EMBL" id="PLW34740.1"/>
    </source>
</evidence>
<keyword evidence="1" id="KW-1133">Transmembrane helix</keyword>
<comment type="caution">
    <text evidence="2">The sequence shown here is derived from an EMBL/GenBank/DDBJ whole genome shotgun (WGS) entry which is preliminary data.</text>
</comment>
<gene>
    <name evidence="2" type="ORF">PCASD_12976</name>
</gene>
<keyword evidence="1" id="KW-0472">Membrane</keyword>
<dbReference type="SUPFAM" id="SSF63829">
    <property type="entry name" value="Calcium-dependent phosphotriesterase"/>
    <property type="match status" value="1"/>
</dbReference>
<dbReference type="PANTHER" id="PTHR11799:SF30">
    <property type="entry name" value="SERUM PARAOXONASE_ARYLESTERASE 2"/>
    <property type="match status" value="1"/>
</dbReference>
<dbReference type="Proteomes" id="UP000235392">
    <property type="component" value="Unassembled WGS sequence"/>
</dbReference>
<organism evidence="2 3">
    <name type="scientific">Puccinia coronata f. sp. avenae</name>
    <dbReference type="NCBI Taxonomy" id="200324"/>
    <lineage>
        <taxon>Eukaryota</taxon>
        <taxon>Fungi</taxon>
        <taxon>Dikarya</taxon>
        <taxon>Basidiomycota</taxon>
        <taxon>Pucciniomycotina</taxon>
        <taxon>Pucciniomycetes</taxon>
        <taxon>Pucciniales</taxon>
        <taxon>Pucciniaceae</taxon>
        <taxon>Puccinia</taxon>
    </lineage>
</organism>
<dbReference type="AlphaFoldDB" id="A0A2N5UAH2"/>
<evidence type="ECO:0000313" key="3">
    <source>
        <dbReference type="Proteomes" id="UP000235392"/>
    </source>
</evidence>
<dbReference type="InterPro" id="IPR051288">
    <property type="entry name" value="Serum_paraoxonase/arylesterase"/>
</dbReference>
<evidence type="ECO:0000256" key="1">
    <source>
        <dbReference type="SAM" id="Phobius"/>
    </source>
</evidence>
<dbReference type="InterPro" id="IPR011042">
    <property type="entry name" value="6-blade_b-propeller_TolB-like"/>
</dbReference>
<proteinExistence type="predicted"/>